<protein>
    <submittedName>
        <fullName evidence="2">Methyltransferase type 11</fullName>
    </submittedName>
</protein>
<keyword evidence="2" id="KW-0808">Transferase</keyword>
<gene>
    <name evidence="2" type="ordered locus">Dtur_0544</name>
</gene>
<dbReference type="PATRIC" id="fig|515635.4.peg.580"/>
<dbReference type="PANTHER" id="PTHR42912:SF80">
    <property type="entry name" value="METHYLTRANSFERASE DOMAIN-CONTAINING PROTEIN"/>
    <property type="match status" value="1"/>
</dbReference>
<evidence type="ECO:0000313" key="3">
    <source>
        <dbReference type="Proteomes" id="UP000007719"/>
    </source>
</evidence>
<dbReference type="SUPFAM" id="SSF53335">
    <property type="entry name" value="S-adenosyl-L-methionine-dependent methyltransferases"/>
    <property type="match status" value="1"/>
</dbReference>
<organism evidence="2 3">
    <name type="scientific">Dictyoglomus turgidum (strain DSM 6724 / Z-1310)</name>
    <dbReference type="NCBI Taxonomy" id="515635"/>
    <lineage>
        <taxon>Bacteria</taxon>
        <taxon>Pseudomonadati</taxon>
        <taxon>Dictyoglomota</taxon>
        <taxon>Dictyoglomia</taxon>
        <taxon>Dictyoglomales</taxon>
        <taxon>Dictyoglomaceae</taxon>
        <taxon>Dictyoglomus</taxon>
    </lineage>
</organism>
<dbReference type="eggNOG" id="COG2226">
    <property type="taxonomic scope" value="Bacteria"/>
</dbReference>
<keyword evidence="2" id="KW-0489">Methyltransferase</keyword>
<dbReference type="Gene3D" id="3.40.50.150">
    <property type="entry name" value="Vaccinia Virus protein VP39"/>
    <property type="match status" value="1"/>
</dbReference>
<evidence type="ECO:0000313" key="2">
    <source>
        <dbReference type="EMBL" id="ACK41834.1"/>
    </source>
</evidence>
<dbReference type="InterPro" id="IPR029063">
    <property type="entry name" value="SAM-dependent_MTases_sf"/>
</dbReference>
<dbReference type="Pfam" id="PF08241">
    <property type="entry name" value="Methyltransf_11"/>
    <property type="match status" value="1"/>
</dbReference>
<dbReference type="HOGENOM" id="CLU_037990_14_1_0"/>
<dbReference type="EMBL" id="CP001251">
    <property type="protein sequence ID" value="ACK41834.1"/>
    <property type="molecule type" value="Genomic_DNA"/>
</dbReference>
<dbReference type="PANTHER" id="PTHR42912">
    <property type="entry name" value="METHYLTRANSFERASE"/>
    <property type="match status" value="1"/>
</dbReference>
<dbReference type="FunCoup" id="B8DZA1">
    <property type="interactions" value="388"/>
</dbReference>
<dbReference type="RefSeq" id="WP_012582919.1">
    <property type="nucleotide sequence ID" value="NC_011661.1"/>
</dbReference>
<name>B8DZA1_DICTD</name>
<dbReference type="EnsemblBacteria" id="ACK41834">
    <property type="protein sequence ID" value="ACK41834"/>
    <property type="gene ID" value="Dtur_0544"/>
</dbReference>
<dbReference type="InParanoid" id="B8DZA1"/>
<dbReference type="InterPro" id="IPR013216">
    <property type="entry name" value="Methyltransf_11"/>
</dbReference>
<accession>B8DZA1</accession>
<dbReference type="GO" id="GO:0008757">
    <property type="term" value="F:S-adenosylmethionine-dependent methyltransferase activity"/>
    <property type="evidence" value="ECO:0007669"/>
    <property type="project" value="InterPro"/>
</dbReference>
<sequence length="212" mass="24553">MEIFNKYFKEYDWWYEENRWVYLSEVEVLRKVIPKGKKGLEIGVGTGRFAKELGIEYGIDPSEKMLSIAKERGIKGFVGRGESLPFSDKEFDYVALIITLCFVENPDNVIKESKRVLKDGGKIIIGIIDKNSSLGKLYLEKKKEGHKFYKYATFFSVDEVVDLLKRHDFRDFVFYQTLFKPLEEIKEIEEPKEGFGEGSFVVISAEKSGKID</sequence>
<dbReference type="STRING" id="515635.Dtur_0544"/>
<feature type="domain" description="Methyltransferase type 11" evidence="1">
    <location>
        <begin position="40"/>
        <end position="125"/>
    </location>
</feature>
<proteinExistence type="predicted"/>
<dbReference type="InterPro" id="IPR050508">
    <property type="entry name" value="Methyltransf_Superfamily"/>
</dbReference>
<dbReference type="Proteomes" id="UP000007719">
    <property type="component" value="Chromosome"/>
</dbReference>
<dbReference type="GO" id="GO:0008168">
    <property type="term" value="F:methyltransferase activity"/>
    <property type="evidence" value="ECO:0000318"/>
    <property type="project" value="GO_Central"/>
</dbReference>
<keyword evidence="3" id="KW-1185">Reference proteome</keyword>
<dbReference type="AlphaFoldDB" id="B8DZA1"/>
<reference evidence="3" key="1">
    <citation type="journal article" date="2016" name="Front. Microbiol.">
        <title>The complete genome sequence of hyperthermophile Dictyoglomus turgidum DSM 6724 reveals a specialized carbohydrate fermentor.</title>
        <authorList>
            <person name="Brumm P.J."/>
            <person name="Gowda K."/>
            <person name="Robb F.T."/>
            <person name="Mead D.A."/>
        </authorList>
    </citation>
    <scope>NUCLEOTIDE SEQUENCE [LARGE SCALE GENOMIC DNA]</scope>
    <source>
        <strain evidence="3">DSM 6724 / Z-1310</strain>
    </source>
</reference>
<dbReference type="GO" id="GO:0032259">
    <property type="term" value="P:methylation"/>
    <property type="evidence" value="ECO:0007669"/>
    <property type="project" value="UniProtKB-KW"/>
</dbReference>
<dbReference type="KEGG" id="dtu:Dtur_0544"/>
<dbReference type="OrthoDB" id="529208at2"/>
<evidence type="ECO:0000259" key="1">
    <source>
        <dbReference type="Pfam" id="PF08241"/>
    </source>
</evidence>
<dbReference type="CDD" id="cd02440">
    <property type="entry name" value="AdoMet_MTases"/>
    <property type="match status" value="1"/>
</dbReference>